<evidence type="ECO:0000313" key="3">
    <source>
        <dbReference type="Proteomes" id="UP001176806"/>
    </source>
</evidence>
<keyword evidence="3" id="KW-1185">Reference proteome</keyword>
<evidence type="ECO:0000313" key="2">
    <source>
        <dbReference type="EMBL" id="MDO5976894.1"/>
    </source>
</evidence>
<feature type="signal peptide" evidence="1">
    <location>
        <begin position="1"/>
        <end position="32"/>
    </location>
</feature>
<feature type="chain" id="PRO_5046903159" evidence="1">
    <location>
        <begin position="33"/>
        <end position="99"/>
    </location>
</feature>
<dbReference type="EMBL" id="JAUOEL010000009">
    <property type="protein sequence ID" value="MDO5976894.1"/>
    <property type="molecule type" value="Genomic_DNA"/>
</dbReference>
<accession>A0ABT8WUS7</accession>
<name>A0ABT8WUS7_9FLAO</name>
<protein>
    <submittedName>
        <fullName evidence="2">DUF6520 family protein</fullName>
    </submittedName>
</protein>
<organism evidence="2 3">
    <name type="scientific">Flavivirga jejuensis</name>
    <dbReference type="NCBI Taxonomy" id="870487"/>
    <lineage>
        <taxon>Bacteria</taxon>
        <taxon>Pseudomonadati</taxon>
        <taxon>Bacteroidota</taxon>
        <taxon>Flavobacteriia</taxon>
        <taxon>Flavobacteriales</taxon>
        <taxon>Flavobacteriaceae</taxon>
        <taxon>Flavivirga</taxon>
    </lineage>
</organism>
<evidence type="ECO:0000256" key="1">
    <source>
        <dbReference type="SAM" id="SignalP"/>
    </source>
</evidence>
<sequence length="99" mass="10835">MKRNFFKSILHPIVFMMTLVASLAFSPALNDADDFIITKGYYQVLDSSQAPEQCKKISNIECATGGFVNCTITVLGYGSVGLYKLQGDGSTCSLHLYEP</sequence>
<comment type="caution">
    <text evidence="2">The sequence shown here is derived from an EMBL/GenBank/DDBJ whole genome shotgun (WGS) entry which is preliminary data.</text>
</comment>
<dbReference type="RefSeq" id="WP_303304225.1">
    <property type="nucleotide sequence ID" value="NZ_BAABDA010000011.1"/>
</dbReference>
<gene>
    <name evidence="2" type="ORF">Q4Q40_22055</name>
</gene>
<reference evidence="2" key="1">
    <citation type="submission" date="2023-07" db="EMBL/GenBank/DDBJ databases">
        <title>Two novel species in the genus Flavivirga.</title>
        <authorList>
            <person name="Kwon K."/>
        </authorList>
    </citation>
    <scope>NUCLEOTIDE SEQUENCE</scope>
    <source>
        <strain evidence="2">KACC 14158</strain>
    </source>
</reference>
<proteinExistence type="predicted"/>
<keyword evidence="1" id="KW-0732">Signal</keyword>
<dbReference type="Proteomes" id="UP001176806">
    <property type="component" value="Unassembled WGS sequence"/>
</dbReference>